<accession>W2HGL3</accession>
<dbReference type="Proteomes" id="UP000053236">
    <property type="component" value="Unassembled WGS sequence"/>
</dbReference>
<protein>
    <submittedName>
        <fullName evidence="1">Uncharacterized protein</fullName>
    </submittedName>
</protein>
<gene>
    <name evidence="1" type="ORF">L915_03133</name>
</gene>
<reference evidence="1" key="1">
    <citation type="submission" date="2013-11" db="EMBL/GenBank/DDBJ databases">
        <title>The Genome Sequence of Phytophthora parasitica CJ02B3.</title>
        <authorList>
            <consortium name="The Broad Institute Genomics Platform"/>
            <person name="Russ C."/>
            <person name="Tyler B."/>
            <person name="Panabieres F."/>
            <person name="Shan W."/>
            <person name="Tripathy S."/>
            <person name="Grunwald N."/>
            <person name="Machado M."/>
            <person name="Johnson C.S."/>
            <person name="Arredondo F."/>
            <person name="Hong C."/>
            <person name="Coffey M."/>
            <person name="Young S.K."/>
            <person name="Zeng Q."/>
            <person name="Gargeya S."/>
            <person name="Fitzgerald M."/>
            <person name="Abouelleil A."/>
            <person name="Alvarado L."/>
            <person name="Chapman S.B."/>
            <person name="Gainer-Dewar J."/>
            <person name="Goldberg J."/>
            <person name="Griggs A."/>
            <person name="Gujja S."/>
            <person name="Hansen M."/>
            <person name="Howarth C."/>
            <person name="Imamovic A."/>
            <person name="Ireland A."/>
            <person name="Larimer J."/>
            <person name="McCowan C."/>
            <person name="Murphy C."/>
            <person name="Pearson M."/>
            <person name="Poon T.W."/>
            <person name="Priest M."/>
            <person name="Roberts A."/>
            <person name="Saif S."/>
            <person name="Shea T."/>
            <person name="Sykes S."/>
            <person name="Wortman J."/>
            <person name="Nusbaum C."/>
            <person name="Birren B."/>
        </authorList>
    </citation>
    <scope>NUCLEOTIDE SEQUENCE [LARGE SCALE GENOMIC DNA]</scope>
    <source>
        <strain evidence="1">CJ02B3</strain>
    </source>
</reference>
<evidence type="ECO:0000313" key="1">
    <source>
        <dbReference type="EMBL" id="ETK93725.1"/>
    </source>
</evidence>
<organism evidence="1">
    <name type="scientific">Phytophthora nicotianae</name>
    <name type="common">Potato buckeye rot agent</name>
    <name type="synonym">Phytophthora parasitica</name>
    <dbReference type="NCBI Taxonomy" id="4792"/>
    <lineage>
        <taxon>Eukaryota</taxon>
        <taxon>Sar</taxon>
        <taxon>Stramenopiles</taxon>
        <taxon>Oomycota</taxon>
        <taxon>Peronosporomycetes</taxon>
        <taxon>Peronosporales</taxon>
        <taxon>Peronosporaceae</taxon>
        <taxon>Phytophthora</taxon>
    </lineage>
</organism>
<sequence>MTLGRGQNEWTSDIVEFADDYSKLRITSGGKLWQAMEGIAFEATPKTVKYPCTAPMLTKATRLSEVVRNSRSKLIKRNLRYNLTKTIQTLQNRQESSAWSVGAINQTSKQLWDRQGLTTGYPN</sequence>
<proteinExistence type="predicted"/>
<dbReference type="AlphaFoldDB" id="W2HGL3"/>
<dbReference type="EMBL" id="KI684835">
    <property type="protein sequence ID" value="ETK93725.1"/>
    <property type="molecule type" value="Genomic_DNA"/>
</dbReference>
<name>W2HGL3_PHYNI</name>